<dbReference type="InterPro" id="IPR050206">
    <property type="entry name" value="FtsK/SpoIIIE/SftA"/>
</dbReference>
<dbReference type="SMART" id="SM00843">
    <property type="entry name" value="Ftsk_gamma"/>
    <property type="match status" value="1"/>
</dbReference>
<comment type="similarity">
    <text evidence="1">Belongs to the FtsK/SpoIIIE/SftA family.</text>
</comment>
<dbReference type="Proteomes" id="UP000178046">
    <property type="component" value="Unassembled WGS sequence"/>
</dbReference>
<sequence length="780" mass="84756">MSKKKKNRNKNSGGGGQKQQNPNPWHKSLKPETKNSLWAVFSFAAAVLFTLAYFGKAGLVGATMQKSLEVTFGKGFFLAPLAFFLGGFSFLFAFGNHLVATTVIGGTLFLLSSLGIADVVFGEYTGGYLGFFASYPFLRFFDYWASLVILSALFLASLLIMLNFSLKPRRKAEATAELADGPLIPSAEGLRSANPPPVAISEPAVASAIIQKSSENLDEIKQSLFSKVFSPKPKHVRAEPQRQISYIPPPLDLLEGDKGTPSSGDIKANANIIKRTLQNFGIDVEMSEVNVGPSVTQYTLKPAEGIKLSRITALQNDLALALAARSLRIEAPIPGKSLVGVEIPNHSIALVGLRSLFDTEGFQKGASLSFAVGRDVSGREVYADIAKMPHLMIAGATGSGKSVAIHSLIVSLLYKNSPQFLRFMMVDPKRVELTGYNGIPHLLTPVIIDAKKTIISLRWAVREMERRYEKLSEASARDINAYNIEMIAEKSYNEILPNILIIIDELADLMATYPREMEASIVRLAQMSRAVGIHLVVSTQRPSVEVITGLIKANITARVALQVASLVDSRTILDMAGAEKLLGNGDMLYLAGDVSKARRIQGGFISDKEVKNVTAYLKEHAGEFKTDEVDMDIKLPSSDPNAPSDFTDGDDVDDELYEAAKETVIEAQKASTSYLQRKFRIGYARAANIIDMLEERGVVGPGEGAKPRDVLIKKGEGDAAGRLIRDFEAMAVSPPLGGETAKWAKKEKSSYTKASEGKSPEIKADADEDDGDVPYTNFDF</sequence>
<dbReference type="InterPro" id="IPR041027">
    <property type="entry name" value="FtsK_alpha"/>
</dbReference>
<dbReference type="Gene3D" id="3.40.50.300">
    <property type="entry name" value="P-loop containing nucleotide triphosphate hydrolases"/>
    <property type="match status" value="1"/>
</dbReference>
<dbReference type="EMBL" id="MFIA01000032">
    <property type="protein sequence ID" value="OGF82047.1"/>
    <property type="molecule type" value="Genomic_DNA"/>
</dbReference>
<keyword evidence="4" id="KW-0238">DNA-binding</keyword>
<keyword evidence="3 5" id="KW-0067">ATP-binding</keyword>
<gene>
    <name evidence="9" type="ORF">A2924_03740</name>
</gene>
<organism evidence="9 10">
    <name type="scientific">Candidatus Giovannonibacteria bacterium RIFCSPLOWO2_01_FULL_44_16</name>
    <dbReference type="NCBI Taxonomy" id="1798348"/>
    <lineage>
        <taxon>Bacteria</taxon>
        <taxon>Candidatus Giovannoniibacteriota</taxon>
    </lineage>
</organism>
<evidence type="ECO:0000256" key="2">
    <source>
        <dbReference type="ARBA" id="ARBA00022741"/>
    </source>
</evidence>
<dbReference type="PROSITE" id="PS50901">
    <property type="entry name" value="FTSK"/>
    <property type="match status" value="1"/>
</dbReference>
<accession>A0A1F5X2B9</accession>
<dbReference type="PANTHER" id="PTHR22683:SF41">
    <property type="entry name" value="DNA TRANSLOCASE FTSK"/>
    <property type="match status" value="1"/>
</dbReference>
<dbReference type="InterPro" id="IPR027417">
    <property type="entry name" value="P-loop_NTPase"/>
</dbReference>
<keyword evidence="7" id="KW-1133">Transmembrane helix</keyword>
<evidence type="ECO:0000256" key="5">
    <source>
        <dbReference type="PROSITE-ProRule" id="PRU00289"/>
    </source>
</evidence>
<evidence type="ECO:0000256" key="6">
    <source>
        <dbReference type="SAM" id="MobiDB-lite"/>
    </source>
</evidence>
<evidence type="ECO:0000256" key="4">
    <source>
        <dbReference type="ARBA" id="ARBA00023125"/>
    </source>
</evidence>
<name>A0A1F5X2B9_9BACT</name>
<keyword evidence="7" id="KW-0472">Membrane</keyword>
<dbReference type="InterPro" id="IPR018541">
    <property type="entry name" value="Ftsk_gamma"/>
</dbReference>
<evidence type="ECO:0000259" key="8">
    <source>
        <dbReference type="PROSITE" id="PS50901"/>
    </source>
</evidence>
<dbReference type="PANTHER" id="PTHR22683">
    <property type="entry name" value="SPORULATION PROTEIN RELATED"/>
    <property type="match status" value="1"/>
</dbReference>
<dbReference type="SUPFAM" id="SSF52540">
    <property type="entry name" value="P-loop containing nucleoside triphosphate hydrolases"/>
    <property type="match status" value="1"/>
</dbReference>
<dbReference type="InterPro" id="IPR003593">
    <property type="entry name" value="AAA+_ATPase"/>
</dbReference>
<feature type="transmembrane region" description="Helical" evidence="7">
    <location>
        <begin position="141"/>
        <end position="162"/>
    </location>
</feature>
<dbReference type="InterPro" id="IPR002543">
    <property type="entry name" value="FtsK_dom"/>
</dbReference>
<evidence type="ECO:0000313" key="10">
    <source>
        <dbReference type="Proteomes" id="UP000178046"/>
    </source>
</evidence>
<dbReference type="GO" id="GO:0003677">
    <property type="term" value="F:DNA binding"/>
    <property type="evidence" value="ECO:0007669"/>
    <property type="project" value="UniProtKB-KW"/>
</dbReference>
<dbReference type="Gene3D" id="1.10.10.10">
    <property type="entry name" value="Winged helix-like DNA-binding domain superfamily/Winged helix DNA-binding domain"/>
    <property type="match status" value="1"/>
</dbReference>
<keyword evidence="7" id="KW-0812">Transmembrane</keyword>
<feature type="binding site" evidence="5">
    <location>
        <begin position="395"/>
        <end position="402"/>
    </location>
    <ligand>
        <name>ATP</name>
        <dbReference type="ChEBI" id="CHEBI:30616"/>
    </ligand>
</feature>
<keyword evidence="2 5" id="KW-0547">Nucleotide-binding</keyword>
<feature type="transmembrane region" description="Helical" evidence="7">
    <location>
        <begin position="37"/>
        <end position="55"/>
    </location>
</feature>
<proteinExistence type="inferred from homology"/>
<feature type="transmembrane region" description="Helical" evidence="7">
    <location>
        <begin position="75"/>
        <end position="94"/>
    </location>
</feature>
<feature type="region of interest" description="Disordered" evidence="6">
    <location>
        <begin position="735"/>
        <end position="780"/>
    </location>
</feature>
<dbReference type="AlphaFoldDB" id="A0A1F5X2B9"/>
<dbReference type="Pfam" id="PF09397">
    <property type="entry name" value="FtsK_gamma"/>
    <property type="match status" value="1"/>
</dbReference>
<dbReference type="Pfam" id="PF01580">
    <property type="entry name" value="FtsK_SpoIIIE"/>
    <property type="match status" value="1"/>
</dbReference>
<evidence type="ECO:0000256" key="3">
    <source>
        <dbReference type="ARBA" id="ARBA00022840"/>
    </source>
</evidence>
<feature type="compositionally biased region" description="Basic and acidic residues" evidence="6">
    <location>
        <begin position="742"/>
        <end position="765"/>
    </location>
</feature>
<evidence type="ECO:0000256" key="7">
    <source>
        <dbReference type="SAM" id="Phobius"/>
    </source>
</evidence>
<protein>
    <recommendedName>
        <fullName evidence="8">FtsK domain-containing protein</fullName>
    </recommendedName>
</protein>
<evidence type="ECO:0000313" key="9">
    <source>
        <dbReference type="EMBL" id="OGF82047.1"/>
    </source>
</evidence>
<dbReference type="CDD" id="cd01127">
    <property type="entry name" value="TrwB_TraG_TraD_VirD4"/>
    <property type="match status" value="1"/>
</dbReference>
<reference evidence="9 10" key="1">
    <citation type="journal article" date="2016" name="Nat. Commun.">
        <title>Thousands of microbial genomes shed light on interconnected biogeochemical processes in an aquifer system.</title>
        <authorList>
            <person name="Anantharaman K."/>
            <person name="Brown C.T."/>
            <person name="Hug L.A."/>
            <person name="Sharon I."/>
            <person name="Castelle C.J."/>
            <person name="Probst A.J."/>
            <person name="Thomas B.C."/>
            <person name="Singh A."/>
            <person name="Wilkins M.J."/>
            <person name="Karaoz U."/>
            <person name="Brodie E.L."/>
            <person name="Williams K.H."/>
            <person name="Hubbard S.S."/>
            <person name="Banfield J.F."/>
        </authorList>
    </citation>
    <scope>NUCLEOTIDE SEQUENCE [LARGE SCALE GENOMIC DNA]</scope>
</reference>
<feature type="domain" description="FtsK" evidence="8">
    <location>
        <begin position="378"/>
        <end position="570"/>
    </location>
</feature>
<dbReference type="InterPro" id="IPR036390">
    <property type="entry name" value="WH_DNA-bd_sf"/>
</dbReference>
<dbReference type="GO" id="GO:0005524">
    <property type="term" value="F:ATP binding"/>
    <property type="evidence" value="ECO:0007669"/>
    <property type="project" value="UniProtKB-UniRule"/>
</dbReference>
<dbReference type="Gene3D" id="3.30.980.40">
    <property type="match status" value="1"/>
</dbReference>
<evidence type="ECO:0000256" key="1">
    <source>
        <dbReference type="ARBA" id="ARBA00006474"/>
    </source>
</evidence>
<feature type="transmembrane region" description="Helical" evidence="7">
    <location>
        <begin position="101"/>
        <end position="121"/>
    </location>
</feature>
<dbReference type="SUPFAM" id="SSF46785">
    <property type="entry name" value="Winged helix' DNA-binding domain"/>
    <property type="match status" value="1"/>
</dbReference>
<comment type="caution">
    <text evidence="9">The sequence shown here is derived from an EMBL/GenBank/DDBJ whole genome shotgun (WGS) entry which is preliminary data.</text>
</comment>
<feature type="region of interest" description="Disordered" evidence="6">
    <location>
        <begin position="1"/>
        <end position="28"/>
    </location>
</feature>
<dbReference type="SMART" id="SM00382">
    <property type="entry name" value="AAA"/>
    <property type="match status" value="1"/>
</dbReference>
<dbReference type="InterPro" id="IPR036388">
    <property type="entry name" value="WH-like_DNA-bd_sf"/>
</dbReference>
<dbReference type="Pfam" id="PF17854">
    <property type="entry name" value="FtsK_alpha"/>
    <property type="match status" value="1"/>
</dbReference>